<dbReference type="NCBIfam" id="NF006688">
    <property type="entry name" value="PRK09236.1"/>
    <property type="match status" value="1"/>
</dbReference>
<gene>
    <name evidence="7" type="ORF">SAMN05421761_101170</name>
</gene>
<dbReference type="InterPro" id="IPR011059">
    <property type="entry name" value="Metal-dep_hydrolase_composite"/>
</dbReference>
<evidence type="ECO:0000256" key="1">
    <source>
        <dbReference type="ARBA" id="ARBA00001947"/>
    </source>
</evidence>
<sequence>MKSILITGANIVNEGKITPMDILIQDGVFYNIGKDLSEFEADITIDASGKYIFPGLIDDQVHFREPGLTHKADIYTESKSAVAGGITSYMEMPNTVPQATTLELLEDKYKIAAEKSLANYSFFFGATNDNIDEILKVDPENVCGIKVFQGSSTGNMLVDNQESLRRIFAECKLLIATHSENDNIIKENLEKYKAEFGEGIPPSYHPKIRSEEACYDASKRVVDLARQYGTKLHVLHISTGREVDLFDDRLPLEEKRITAEACIHHLWFSDEDYEEKGNFIKWNPAVKTAADREKILAGVLKGNIDVIATDHAPHTLEEKGEKYLKAPSGGPLAQHSLVAMLDLYHAGKIRLDQIAQKMCHNVAILFEIEKRGYIRPGYHADLVIVDLDDPWTVSRDNVLSKCGWSPFEGHTFKSKVTHTIVSGHLAYENGTFHEEKKGERLKFSRKIID</sequence>
<dbReference type="GO" id="GO:0006145">
    <property type="term" value="P:purine nucleobase catabolic process"/>
    <property type="evidence" value="ECO:0007669"/>
    <property type="project" value="TreeGrafter"/>
</dbReference>
<dbReference type="STRING" id="529505.SAMN05421761_101170"/>
<comment type="similarity">
    <text evidence="3">Belongs to the metallo-dependent hydrolases superfamily. DHOase family. Class I DHOase subfamily.</text>
</comment>
<comment type="cofactor">
    <cofactor evidence="1">
        <name>Zn(2+)</name>
        <dbReference type="ChEBI" id="CHEBI:29105"/>
    </cofactor>
</comment>
<dbReference type="GO" id="GO:0046872">
    <property type="term" value="F:metal ion binding"/>
    <property type="evidence" value="ECO:0007669"/>
    <property type="project" value="UniProtKB-KW"/>
</dbReference>
<evidence type="ECO:0000256" key="5">
    <source>
        <dbReference type="ARBA" id="ARBA00022801"/>
    </source>
</evidence>
<proteinExistence type="inferred from homology"/>
<dbReference type="Gene3D" id="3.20.20.140">
    <property type="entry name" value="Metal-dependent hydrolases"/>
    <property type="match status" value="1"/>
</dbReference>
<dbReference type="InterPro" id="IPR006680">
    <property type="entry name" value="Amidohydro-rel"/>
</dbReference>
<evidence type="ECO:0000313" key="8">
    <source>
        <dbReference type="Proteomes" id="UP000186026"/>
    </source>
</evidence>
<dbReference type="Proteomes" id="UP000186026">
    <property type="component" value="Unassembled WGS sequence"/>
</dbReference>
<keyword evidence="5" id="KW-0378">Hydrolase</keyword>
<comment type="function">
    <text evidence="2">Catalyzes the reversible cyclization of carbamoyl aspartate to dihydroorotate.</text>
</comment>
<protein>
    <submittedName>
        <fullName evidence="7">Dihydroorotase</fullName>
    </submittedName>
</protein>
<evidence type="ECO:0000256" key="2">
    <source>
        <dbReference type="ARBA" id="ARBA00002368"/>
    </source>
</evidence>
<dbReference type="EMBL" id="FTOP01000001">
    <property type="protein sequence ID" value="SIS51040.1"/>
    <property type="molecule type" value="Genomic_DNA"/>
</dbReference>
<dbReference type="RefSeq" id="WP_076497601.1">
    <property type="nucleotide sequence ID" value="NZ_FTOP01000001.1"/>
</dbReference>
<evidence type="ECO:0000259" key="6">
    <source>
        <dbReference type="Pfam" id="PF01979"/>
    </source>
</evidence>
<accession>A0A1N7JNZ5</accession>
<evidence type="ECO:0000256" key="4">
    <source>
        <dbReference type="ARBA" id="ARBA00022723"/>
    </source>
</evidence>
<organism evidence="7 8">
    <name type="scientific">Belliella pelovolcani</name>
    <dbReference type="NCBI Taxonomy" id="529505"/>
    <lineage>
        <taxon>Bacteria</taxon>
        <taxon>Pseudomonadati</taxon>
        <taxon>Bacteroidota</taxon>
        <taxon>Cytophagia</taxon>
        <taxon>Cytophagales</taxon>
        <taxon>Cyclobacteriaceae</taxon>
        <taxon>Belliella</taxon>
    </lineage>
</organism>
<dbReference type="PANTHER" id="PTHR43668">
    <property type="entry name" value="ALLANTOINASE"/>
    <property type="match status" value="1"/>
</dbReference>
<dbReference type="InterPro" id="IPR002195">
    <property type="entry name" value="Dihydroorotase_CS"/>
</dbReference>
<dbReference type="SUPFAM" id="SSF51556">
    <property type="entry name" value="Metallo-dependent hydrolases"/>
    <property type="match status" value="1"/>
</dbReference>
<dbReference type="InterPro" id="IPR050138">
    <property type="entry name" value="DHOase/Allantoinase_Hydrolase"/>
</dbReference>
<reference evidence="8" key="1">
    <citation type="submission" date="2017-01" db="EMBL/GenBank/DDBJ databases">
        <authorList>
            <person name="Varghese N."/>
            <person name="Submissions S."/>
        </authorList>
    </citation>
    <scope>NUCLEOTIDE SEQUENCE [LARGE SCALE GENOMIC DNA]</scope>
    <source>
        <strain evidence="8">DSM 46698</strain>
    </source>
</reference>
<keyword evidence="4" id="KW-0479">Metal-binding</keyword>
<dbReference type="GO" id="GO:0005737">
    <property type="term" value="C:cytoplasm"/>
    <property type="evidence" value="ECO:0007669"/>
    <property type="project" value="TreeGrafter"/>
</dbReference>
<dbReference type="PANTHER" id="PTHR43668:SF4">
    <property type="entry name" value="ALLANTOINASE"/>
    <property type="match status" value="1"/>
</dbReference>
<feature type="domain" description="Amidohydrolase-related" evidence="6">
    <location>
        <begin position="51"/>
        <end position="425"/>
    </location>
</feature>
<dbReference type="GO" id="GO:0004038">
    <property type="term" value="F:allantoinase activity"/>
    <property type="evidence" value="ECO:0007669"/>
    <property type="project" value="TreeGrafter"/>
</dbReference>
<dbReference type="AlphaFoldDB" id="A0A1N7JNZ5"/>
<name>A0A1N7JNZ5_9BACT</name>
<dbReference type="CDD" id="cd01318">
    <property type="entry name" value="DHOase_IIb"/>
    <property type="match status" value="1"/>
</dbReference>
<keyword evidence="8" id="KW-1185">Reference proteome</keyword>
<dbReference type="SUPFAM" id="SSF51338">
    <property type="entry name" value="Composite domain of metallo-dependent hydrolases"/>
    <property type="match status" value="1"/>
</dbReference>
<dbReference type="PROSITE" id="PS00483">
    <property type="entry name" value="DIHYDROOROTASE_2"/>
    <property type="match status" value="1"/>
</dbReference>
<dbReference type="Pfam" id="PF01979">
    <property type="entry name" value="Amidohydro_1"/>
    <property type="match status" value="1"/>
</dbReference>
<evidence type="ECO:0000256" key="3">
    <source>
        <dbReference type="ARBA" id="ARBA00010286"/>
    </source>
</evidence>
<dbReference type="OrthoDB" id="9765462at2"/>
<dbReference type="Gene3D" id="2.30.40.10">
    <property type="entry name" value="Urease, subunit C, domain 1"/>
    <property type="match status" value="1"/>
</dbReference>
<dbReference type="InterPro" id="IPR032466">
    <property type="entry name" value="Metal_Hydrolase"/>
</dbReference>
<evidence type="ECO:0000313" key="7">
    <source>
        <dbReference type="EMBL" id="SIS51040.1"/>
    </source>
</evidence>